<gene>
    <name evidence="3" type="ORF">CDV26_04070</name>
</gene>
<dbReference type="Proteomes" id="UP000249910">
    <property type="component" value="Chromosome"/>
</dbReference>
<dbReference type="InterPro" id="IPR003848">
    <property type="entry name" value="DUF218"/>
</dbReference>
<evidence type="ECO:0000313" key="3">
    <source>
        <dbReference type="EMBL" id="ASG67677.1"/>
    </source>
</evidence>
<dbReference type="Gene3D" id="3.40.50.620">
    <property type="entry name" value="HUPs"/>
    <property type="match status" value="1"/>
</dbReference>
<dbReference type="InterPro" id="IPR051599">
    <property type="entry name" value="Cell_Envelope_Assoc"/>
</dbReference>
<organism evidence="3 4">
    <name type="scientific">Francisella halioticida</name>
    <dbReference type="NCBI Taxonomy" id="549298"/>
    <lineage>
        <taxon>Bacteria</taxon>
        <taxon>Pseudomonadati</taxon>
        <taxon>Pseudomonadota</taxon>
        <taxon>Gammaproteobacteria</taxon>
        <taxon>Thiotrichales</taxon>
        <taxon>Francisellaceae</taxon>
        <taxon>Francisella</taxon>
    </lineage>
</organism>
<feature type="signal peptide" evidence="1">
    <location>
        <begin position="1"/>
        <end position="23"/>
    </location>
</feature>
<evidence type="ECO:0000313" key="4">
    <source>
        <dbReference type="Proteomes" id="UP000249910"/>
    </source>
</evidence>
<feature type="domain" description="DUF218" evidence="2">
    <location>
        <begin position="209"/>
        <end position="328"/>
    </location>
</feature>
<protein>
    <recommendedName>
        <fullName evidence="2">DUF218 domain-containing protein</fullName>
    </recommendedName>
</protein>
<accession>A0ABN5AZA2</accession>
<dbReference type="InterPro" id="IPR014729">
    <property type="entry name" value="Rossmann-like_a/b/a_fold"/>
</dbReference>
<reference evidence="3 4" key="1">
    <citation type="submission" date="2017-06" db="EMBL/GenBank/DDBJ databases">
        <title>Complete genome of Francisella halioticida.</title>
        <authorList>
            <person name="Sjodin A."/>
        </authorList>
    </citation>
    <scope>NUCLEOTIDE SEQUENCE [LARGE SCALE GENOMIC DNA]</scope>
    <source>
        <strain evidence="3 4">DSM 23729</strain>
    </source>
</reference>
<sequence>MAKLLKKIIILNLLLAISNLAFANKNSIISYIESNIPFYNSSNNSKLIALTTSSKEIQLKQEAITNVQYVTKNGDDSNSAANKQNLKNAINYLNQALKNTPEESTESLQLRLSLFSLKLDIHDYKKADETIIQLSQDFPKEPVVQIYTIAYLDLLNLKNYNLSLRNLQKLKWSKTDDFIKTFKIIKNSFYLQINTNANQIQIEANSPTVIIINGYNLNEDSSMNNILVKRLQKGLEAHQRYPRAKIIVAGGKPKLGVTESYRMKQWLVKSGVPSNSIIQEDQSSSTVWGAIDTFKILDDFKPKIKNIILVTSSSDIRRTNAIFQQENLNTKSNIKFHNIVSGVRGYNIMMPISENERAIIIKDTLRIAGIWQMPGMVF</sequence>
<dbReference type="Pfam" id="PF02698">
    <property type="entry name" value="DUF218"/>
    <property type="match status" value="1"/>
</dbReference>
<evidence type="ECO:0000259" key="2">
    <source>
        <dbReference type="Pfam" id="PF02698"/>
    </source>
</evidence>
<dbReference type="PANTHER" id="PTHR30336:SF4">
    <property type="entry name" value="ENVELOPE BIOGENESIS FACTOR ELYC"/>
    <property type="match status" value="1"/>
</dbReference>
<name>A0ABN5AZA2_9GAMM</name>
<feature type="chain" id="PRO_5046294843" description="DUF218 domain-containing protein" evidence="1">
    <location>
        <begin position="24"/>
        <end position="378"/>
    </location>
</feature>
<evidence type="ECO:0000256" key="1">
    <source>
        <dbReference type="SAM" id="SignalP"/>
    </source>
</evidence>
<keyword evidence="4" id="KW-1185">Reference proteome</keyword>
<dbReference type="PANTHER" id="PTHR30336">
    <property type="entry name" value="INNER MEMBRANE PROTEIN, PROBABLE PERMEASE"/>
    <property type="match status" value="1"/>
</dbReference>
<proteinExistence type="predicted"/>
<dbReference type="CDD" id="cd06259">
    <property type="entry name" value="YdcF-like"/>
    <property type="match status" value="1"/>
</dbReference>
<dbReference type="EMBL" id="CP022132">
    <property type="protein sequence ID" value="ASG67677.1"/>
    <property type="molecule type" value="Genomic_DNA"/>
</dbReference>
<keyword evidence="1" id="KW-0732">Signal</keyword>